<sequence length="149" mass="17335">MRKAPTYFLCYFFCPLSRPCCQEIRRMRVFLLVLSTLAAITMEKNVNCRTCIYIIAVTKKLVDQPRKATAEKVIAYTCPRLMRENSPSIRKVCMSIITEIMESAILVRKIKIKKRLGDWTSSFCSRELSTKYCPDGYRNPSLFRELSKV</sequence>
<protein>
    <submittedName>
        <fullName evidence="1">Uncharacterized protein</fullName>
    </submittedName>
</protein>
<organism evidence="1 2">
    <name type="scientific">Ancylostoma ceylanicum</name>
    <dbReference type="NCBI Taxonomy" id="53326"/>
    <lineage>
        <taxon>Eukaryota</taxon>
        <taxon>Metazoa</taxon>
        <taxon>Ecdysozoa</taxon>
        <taxon>Nematoda</taxon>
        <taxon>Chromadorea</taxon>
        <taxon>Rhabditida</taxon>
        <taxon>Rhabditina</taxon>
        <taxon>Rhabditomorpha</taxon>
        <taxon>Strongyloidea</taxon>
        <taxon>Ancylostomatidae</taxon>
        <taxon>Ancylostomatinae</taxon>
        <taxon>Ancylostoma</taxon>
    </lineage>
</organism>
<dbReference type="EMBL" id="JARK01001340">
    <property type="protein sequence ID" value="EYC31291.1"/>
    <property type="molecule type" value="Genomic_DNA"/>
</dbReference>
<comment type="caution">
    <text evidence="1">The sequence shown here is derived from an EMBL/GenBank/DDBJ whole genome shotgun (WGS) entry which is preliminary data.</text>
</comment>
<evidence type="ECO:0000313" key="1">
    <source>
        <dbReference type="EMBL" id="EYC31291.1"/>
    </source>
</evidence>
<dbReference type="Proteomes" id="UP000024635">
    <property type="component" value="Unassembled WGS sequence"/>
</dbReference>
<keyword evidence="2" id="KW-1185">Reference proteome</keyword>
<proteinExistence type="predicted"/>
<accession>A0A016VVD5</accession>
<gene>
    <name evidence="1" type="primary">Acey_s0004.g2077</name>
    <name evidence="1" type="ORF">Y032_0004g2077</name>
</gene>
<dbReference type="AlphaFoldDB" id="A0A016VVD5"/>
<reference evidence="2" key="1">
    <citation type="journal article" date="2015" name="Nat. Genet.">
        <title>The genome and transcriptome of the zoonotic hookworm Ancylostoma ceylanicum identify infection-specific gene families.</title>
        <authorList>
            <person name="Schwarz E.M."/>
            <person name="Hu Y."/>
            <person name="Antoshechkin I."/>
            <person name="Miller M.M."/>
            <person name="Sternberg P.W."/>
            <person name="Aroian R.V."/>
        </authorList>
    </citation>
    <scope>NUCLEOTIDE SEQUENCE</scope>
    <source>
        <strain evidence="2">HY135</strain>
    </source>
</reference>
<name>A0A016VVD5_9BILA</name>
<dbReference type="OrthoDB" id="5891094at2759"/>
<evidence type="ECO:0000313" key="2">
    <source>
        <dbReference type="Proteomes" id="UP000024635"/>
    </source>
</evidence>